<dbReference type="GO" id="GO:0003676">
    <property type="term" value="F:nucleic acid binding"/>
    <property type="evidence" value="ECO:0007669"/>
    <property type="project" value="InterPro"/>
</dbReference>
<dbReference type="PROSITE" id="PS50965">
    <property type="entry name" value="NERD"/>
    <property type="match status" value="1"/>
</dbReference>
<evidence type="ECO:0000259" key="2">
    <source>
        <dbReference type="PROSITE" id="PS50967"/>
    </source>
</evidence>
<dbReference type="RefSeq" id="WP_269926690.1">
    <property type="nucleotide sequence ID" value="NZ_JAMKBJ010000008.1"/>
</dbReference>
<evidence type="ECO:0000259" key="1">
    <source>
        <dbReference type="PROSITE" id="PS50965"/>
    </source>
</evidence>
<dbReference type="Pfam" id="PF00570">
    <property type="entry name" value="HRDC"/>
    <property type="match status" value="1"/>
</dbReference>
<dbReference type="SUPFAM" id="SSF47819">
    <property type="entry name" value="HRDC-like"/>
    <property type="match status" value="1"/>
</dbReference>
<keyword evidence="4" id="KW-1185">Reference proteome</keyword>
<dbReference type="Pfam" id="PF08378">
    <property type="entry name" value="NERD"/>
    <property type="match status" value="1"/>
</dbReference>
<dbReference type="InterPro" id="IPR044876">
    <property type="entry name" value="HRDC_dom_sf"/>
</dbReference>
<gene>
    <name evidence="3" type="ORF">M9R32_10420</name>
</gene>
<sequence>MSLLRKMVNKLMDHEDLKGPVILQDRLEESNLIRELEKLHNSTNPELDKLLIDDHLKLAKIGLSGEKNVMFELKHSFLPMIVLHDVEISIEDYHAQYDFIILTHQFIFVLEVKKFIGNIVVSESGDFSRVVKKGTRTIFREGVYSPLRQAKRQRDILNKFLRAHNLINKTEIISGVTFANERNEIDLTRAPKEVKSMICKIDGLVPLLEKEQKRLIDRNVLPANLFKTANFILNNQTRKPFSQQRYLVKTEPQNTVVEKIVVSNDLLEQKLRDFRKKLASEKGYKAFYIFSDATLNEFLTKRPSNTEELMKIKGMGNQKVNEFGNELLALINN</sequence>
<dbReference type="SMART" id="SM00341">
    <property type="entry name" value="HRDC"/>
    <property type="match status" value="1"/>
</dbReference>
<dbReference type="Proteomes" id="UP001152173">
    <property type="component" value="Unassembled WGS sequence"/>
</dbReference>
<feature type="domain" description="HRDC" evidence="2">
    <location>
        <begin position="261"/>
        <end position="333"/>
    </location>
</feature>
<name>A0A9X3LGQ8_9BACL</name>
<accession>A0A9X3LGQ8</accession>
<proteinExistence type="predicted"/>
<dbReference type="InterPro" id="IPR002121">
    <property type="entry name" value="HRDC_dom"/>
</dbReference>
<reference evidence="3" key="1">
    <citation type="submission" date="2022-05" db="EMBL/GenBank/DDBJ databases">
        <authorList>
            <person name="Colautti A."/>
            <person name="Iacumin L."/>
        </authorList>
    </citation>
    <scope>NUCLEOTIDE SEQUENCE</scope>
    <source>
        <strain evidence="3">SK 55</strain>
    </source>
</reference>
<dbReference type="Gene3D" id="1.10.150.80">
    <property type="entry name" value="HRDC domain"/>
    <property type="match status" value="1"/>
</dbReference>
<dbReference type="InterPro" id="IPR011528">
    <property type="entry name" value="NERD"/>
</dbReference>
<dbReference type="PROSITE" id="PS50967">
    <property type="entry name" value="HRDC"/>
    <property type="match status" value="1"/>
</dbReference>
<dbReference type="EMBL" id="JAMKBJ010000008">
    <property type="protein sequence ID" value="MCZ8537596.1"/>
    <property type="molecule type" value="Genomic_DNA"/>
</dbReference>
<comment type="caution">
    <text evidence="3">The sequence shown here is derived from an EMBL/GenBank/DDBJ whole genome shotgun (WGS) entry which is preliminary data.</text>
</comment>
<dbReference type="AlphaFoldDB" id="A0A9X3LGQ8"/>
<dbReference type="InterPro" id="IPR010997">
    <property type="entry name" value="HRDC-like_sf"/>
</dbReference>
<evidence type="ECO:0000313" key="3">
    <source>
        <dbReference type="EMBL" id="MCZ8537596.1"/>
    </source>
</evidence>
<dbReference type="GO" id="GO:0000166">
    <property type="term" value="F:nucleotide binding"/>
    <property type="evidence" value="ECO:0007669"/>
    <property type="project" value="InterPro"/>
</dbReference>
<organism evidence="3 4">
    <name type="scientific">Paenisporosarcina quisquiliarum</name>
    <dbReference type="NCBI Taxonomy" id="365346"/>
    <lineage>
        <taxon>Bacteria</taxon>
        <taxon>Bacillati</taxon>
        <taxon>Bacillota</taxon>
        <taxon>Bacilli</taxon>
        <taxon>Bacillales</taxon>
        <taxon>Caryophanaceae</taxon>
        <taxon>Paenisporosarcina</taxon>
    </lineage>
</organism>
<protein>
    <submittedName>
        <fullName evidence="3">HRDC domain-containing protein</fullName>
    </submittedName>
</protein>
<evidence type="ECO:0000313" key="4">
    <source>
        <dbReference type="Proteomes" id="UP001152173"/>
    </source>
</evidence>
<feature type="domain" description="NERD" evidence="1">
    <location>
        <begin position="61"/>
        <end position="180"/>
    </location>
</feature>